<dbReference type="GO" id="GO:0000147">
    <property type="term" value="P:actin cortical patch assembly"/>
    <property type="evidence" value="ECO:0000318"/>
    <property type="project" value="GO_Central"/>
</dbReference>
<dbReference type="PANTHER" id="PTHR22967">
    <property type="entry name" value="SERINE/THREONINE PROTEIN KINASE"/>
    <property type="match status" value="1"/>
</dbReference>
<dbReference type="GeneID" id="4620187"/>
<comment type="subcellular location">
    <subcellularLocation>
        <location evidence="1">Cytoplasm</location>
        <location evidence="1">Cytoskeleton</location>
        <location evidence="1">Actin patch</location>
    </subcellularLocation>
</comment>
<feature type="compositionally biased region" description="Low complexity" evidence="14">
    <location>
        <begin position="485"/>
        <end position="499"/>
    </location>
</feature>
<evidence type="ECO:0000259" key="15">
    <source>
        <dbReference type="PROSITE" id="PS50011"/>
    </source>
</evidence>
<dbReference type="GO" id="GO:0004674">
    <property type="term" value="F:protein serine/threonine kinase activity"/>
    <property type="evidence" value="ECO:0000318"/>
    <property type="project" value="GO_Central"/>
</dbReference>
<evidence type="ECO:0000256" key="10">
    <source>
        <dbReference type="ARBA" id="ARBA00023212"/>
    </source>
</evidence>
<evidence type="ECO:0000256" key="7">
    <source>
        <dbReference type="ARBA" id="ARBA00022741"/>
    </source>
</evidence>
<feature type="domain" description="Protein kinase" evidence="15">
    <location>
        <begin position="22"/>
        <end position="298"/>
    </location>
</feature>
<dbReference type="GO" id="GO:0030479">
    <property type="term" value="C:actin cortical patch"/>
    <property type="evidence" value="ECO:0007669"/>
    <property type="project" value="UniProtKB-SubCell"/>
</dbReference>
<dbReference type="PANTHER" id="PTHR22967:SF57">
    <property type="entry name" value="AUXILIN, ISOFORM A-RELATED"/>
    <property type="match status" value="1"/>
</dbReference>
<dbReference type="RefSeq" id="NP_983879.2">
    <property type="nucleotide sequence ID" value="NM_209232.2"/>
</dbReference>
<dbReference type="SUPFAM" id="SSF56112">
    <property type="entry name" value="Protein kinase-like (PK-like)"/>
    <property type="match status" value="1"/>
</dbReference>
<evidence type="ECO:0000256" key="8">
    <source>
        <dbReference type="ARBA" id="ARBA00022777"/>
    </source>
</evidence>
<dbReference type="PROSITE" id="PS00108">
    <property type="entry name" value="PROTEIN_KINASE_ST"/>
    <property type="match status" value="1"/>
</dbReference>
<name>Q75AY7_EREGS</name>
<dbReference type="GO" id="GO:2000369">
    <property type="term" value="P:regulation of clathrin-dependent endocytosis"/>
    <property type="evidence" value="ECO:0007669"/>
    <property type="project" value="EnsemblFungi"/>
</dbReference>
<dbReference type="eggNOG" id="KOG1989">
    <property type="taxonomic scope" value="Eukaryota"/>
</dbReference>
<keyword evidence="17" id="KW-1185">Reference proteome</keyword>
<feature type="compositionally biased region" description="Polar residues" evidence="14">
    <location>
        <begin position="538"/>
        <end position="554"/>
    </location>
</feature>
<feature type="compositionally biased region" description="Basic and acidic residues" evidence="14">
    <location>
        <begin position="604"/>
        <end position="616"/>
    </location>
</feature>
<evidence type="ECO:0000256" key="2">
    <source>
        <dbReference type="ARBA" id="ARBA00012513"/>
    </source>
</evidence>
<feature type="region of interest" description="Disordered" evidence="14">
    <location>
        <begin position="417"/>
        <end position="679"/>
    </location>
</feature>
<feature type="compositionally biased region" description="Polar residues" evidence="14">
    <location>
        <begin position="726"/>
        <end position="774"/>
    </location>
</feature>
<dbReference type="EC" id="2.7.11.1" evidence="2"/>
<dbReference type="HOGENOM" id="CLU_011638_2_0_1"/>
<evidence type="ECO:0000256" key="1">
    <source>
        <dbReference type="ARBA" id="ARBA00004134"/>
    </source>
</evidence>
<sequence>MNQVPQDCLQPGIILTVGSHEVKIIQYLTSGGFAQIYSCEVLSPGPIQGSLACLKRVHVPDKPSLNTLRAEVDAMKMLKGHRHVVSYIDSHAAKSPRHDGTYEVYLLMEYCLRGGLIDFMNSRLQTRLSEFEVLKIMSHVAQGIMAMHALVPPLIHRDIKIENVLISGDGDFKVCDFGSVSGVIRPPKNAYEFNYVQHDILKNTTAQYRAPEMIDLYRALPVDEKSDIWALGVFLYKVCYFTTPFEKVGENAILQAKFQFPSYPQYTDRLKNLISVMLSEHPVQRPNICQVLEEVSRIQGVPCPLPNFYLERMKHGACTPVHHSASQPALPLATHQFSTSTPMVTHPQPPANQMSPLPHGIQPITSNMVYMMHNTTPNIKDIPRENPAATIQKNALYSMSGSEHLSALSSDMHFNRPQLENSHTFSGVGPRSSSNPIKIPRNEIQKFLSGTPPTSAKKPTYVDSETQTGDIITSNKSGSRPFAMSLSPLSSPELFSEQSTGNSLLGRLSRKTIRSPTSDKGSNPLKSKSSVGDDLASLLSSPSRNLSFPAQSSKSSKRNSADLSSRKSPVLNKSRIAMSYSGPEKSSATGLESSSSSLFGSQNGEHRPPSSTDRHKSNSTSFRLVPTKKGQTSIQERVHKLLATSAQEDVSKKASKKTTNSATSAKLEHQKGDEQSISTGSMSKIDAISMDLSSIAAGNVSKSQFTSVENVLKAAANGSVTAGKKPTTSETSKSAVSASATNTRKAPNSSENATKLPNVVSPTKRANTVETPQRSPADPVSAKVASSMDSKTKDKKQPPTKPPKPAHLRPKLPPKPSHLKSPSVDKKRMSKDASTLISEC</sequence>
<evidence type="ECO:0000256" key="9">
    <source>
        <dbReference type="ARBA" id="ARBA00022840"/>
    </source>
</evidence>
<feature type="compositionally biased region" description="Polar residues" evidence="14">
    <location>
        <begin position="463"/>
        <end position="478"/>
    </location>
</feature>
<dbReference type="EMBL" id="AE016817">
    <property type="protein sequence ID" value="AAS51703.2"/>
    <property type="molecule type" value="Genomic_DNA"/>
</dbReference>
<comment type="catalytic activity">
    <reaction evidence="12">
        <text>L-seryl-[protein] + ATP = O-phospho-L-seryl-[protein] + ADP + H(+)</text>
        <dbReference type="Rhea" id="RHEA:17989"/>
        <dbReference type="Rhea" id="RHEA-COMP:9863"/>
        <dbReference type="Rhea" id="RHEA-COMP:11604"/>
        <dbReference type="ChEBI" id="CHEBI:15378"/>
        <dbReference type="ChEBI" id="CHEBI:29999"/>
        <dbReference type="ChEBI" id="CHEBI:30616"/>
        <dbReference type="ChEBI" id="CHEBI:83421"/>
        <dbReference type="ChEBI" id="CHEBI:456216"/>
        <dbReference type="EC" id="2.7.11.1"/>
    </reaction>
</comment>
<dbReference type="InterPro" id="IPR008271">
    <property type="entry name" value="Ser/Thr_kinase_AS"/>
</dbReference>
<keyword evidence="7" id="KW-0547">Nucleotide-binding</keyword>
<keyword evidence="8" id="KW-0418">Kinase</keyword>
<dbReference type="STRING" id="284811.Q75AY7"/>
<keyword evidence="5" id="KW-0597">Phosphoprotein</keyword>
<reference evidence="17" key="2">
    <citation type="journal article" date="2013" name="G3 (Bethesda)">
        <title>Genomes of Ashbya fungi isolated from insects reveal four mating-type loci, numerous translocations, lack of transposons, and distinct gene duplications.</title>
        <authorList>
            <person name="Dietrich F.S."/>
            <person name="Voegeli S."/>
            <person name="Kuo S."/>
            <person name="Philippsen P."/>
        </authorList>
    </citation>
    <scope>GENOME REANNOTATION</scope>
    <source>
        <strain evidence="17">ATCC 10895 / CBS 109.51 / FGSC 9923 / NRRL Y-1056</strain>
    </source>
</reference>
<dbReference type="Pfam" id="PF00069">
    <property type="entry name" value="Pkinase"/>
    <property type="match status" value="1"/>
</dbReference>
<dbReference type="SMART" id="SM00220">
    <property type="entry name" value="S_TKc"/>
    <property type="match status" value="1"/>
</dbReference>
<accession>Q75AY7</accession>
<gene>
    <name evidence="16" type="ORF">AGOS_ADL217W</name>
</gene>
<evidence type="ECO:0000256" key="5">
    <source>
        <dbReference type="ARBA" id="ARBA00022553"/>
    </source>
</evidence>
<dbReference type="FunCoup" id="Q75AY7">
    <property type="interactions" value="252"/>
</dbReference>
<dbReference type="InterPro" id="IPR011009">
    <property type="entry name" value="Kinase-like_dom_sf"/>
</dbReference>
<feature type="compositionally biased region" description="Polar residues" evidence="14">
    <location>
        <begin position="418"/>
        <end position="436"/>
    </location>
</feature>
<dbReference type="AlphaFoldDB" id="Q75AY7"/>
<keyword evidence="10" id="KW-0206">Cytoskeleton</keyword>
<evidence type="ECO:0000256" key="13">
    <source>
        <dbReference type="ARBA" id="ARBA00065090"/>
    </source>
</evidence>
<feature type="region of interest" description="Disordered" evidence="14">
    <location>
        <begin position="715"/>
        <end position="840"/>
    </location>
</feature>
<keyword evidence="4" id="KW-0723">Serine/threonine-protein kinase</keyword>
<dbReference type="FunFam" id="1.10.510.10:FF:000441">
    <property type="entry name" value="Serine/threonine protein kinase"/>
    <property type="match status" value="1"/>
</dbReference>
<evidence type="ECO:0000256" key="4">
    <source>
        <dbReference type="ARBA" id="ARBA00022527"/>
    </source>
</evidence>
<dbReference type="OMA" id="WESSEMS"/>
<reference evidence="16 17" key="1">
    <citation type="journal article" date="2004" name="Science">
        <title>The Ashbya gossypii genome as a tool for mapping the ancient Saccharomyces cerevisiae genome.</title>
        <authorList>
            <person name="Dietrich F.S."/>
            <person name="Voegeli S."/>
            <person name="Brachat S."/>
            <person name="Lerch A."/>
            <person name="Gates K."/>
            <person name="Steiner S."/>
            <person name="Mohr C."/>
            <person name="Pohlmann R."/>
            <person name="Luedi P."/>
            <person name="Choi S."/>
            <person name="Wing R.A."/>
            <person name="Flavier A."/>
            <person name="Gaffney T.D."/>
            <person name="Philippsen P."/>
        </authorList>
    </citation>
    <scope>NUCLEOTIDE SEQUENCE [LARGE SCALE GENOMIC DNA]</scope>
    <source>
        <strain evidence="17">ATCC 10895 / CBS 109.51 / FGSC 9923 / NRRL Y-1056</strain>
    </source>
</reference>
<dbReference type="GO" id="GO:0005737">
    <property type="term" value="C:cytoplasm"/>
    <property type="evidence" value="ECO:0000318"/>
    <property type="project" value="GO_Central"/>
</dbReference>
<evidence type="ECO:0000256" key="14">
    <source>
        <dbReference type="SAM" id="MobiDB-lite"/>
    </source>
</evidence>
<proteinExistence type="predicted"/>
<protein>
    <recommendedName>
        <fullName evidence="2">non-specific serine/threonine protein kinase</fullName>
        <ecNumber evidence="2">2.7.11.1</ecNumber>
    </recommendedName>
</protein>
<dbReference type="Gene3D" id="1.10.510.10">
    <property type="entry name" value="Transferase(Phosphotransferase) domain 1"/>
    <property type="match status" value="1"/>
</dbReference>
<dbReference type="OrthoDB" id="2018507at2759"/>
<keyword evidence="6" id="KW-0808">Transferase</keyword>
<evidence type="ECO:0000256" key="12">
    <source>
        <dbReference type="ARBA" id="ARBA00048679"/>
    </source>
</evidence>
<evidence type="ECO:0000313" key="16">
    <source>
        <dbReference type="EMBL" id="AAS51703.2"/>
    </source>
</evidence>
<evidence type="ECO:0000256" key="3">
    <source>
        <dbReference type="ARBA" id="ARBA00022490"/>
    </source>
</evidence>
<dbReference type="InterPro" id="IPR000719">
    <property type="entry name" value="Prot_kinase_dom"/>
</dbReference>
<dbReference type="Proteomes" id="UP000000591">
    <property type="component" value="Chromosome IV"/>
</dbReference>
<feature type="compositionally biased region" description="Polar residues" evidence="14">
    <location>
        <begin position="514"/>
        <end position="530"/>
    </location>
</feature>
<organism evidence="16 17">
    <name type="scientific">Eremothecium gossypii (strain ATCC 10895 / CBS 109.51 / FGSC 9923 / NRRL Y-1056)</name>
    <name type="common">Yeast</name>
    <name type="synonym">Ashbya gossypii</name>
    <dbReference type="NCBI Taxonomy" id="284811"/>
    <lineage>
        <taxon>Eukaryota</taxon>
        <taxon>Fungi</taxon>
        <taxon>Dikarya</taxon>
        <taxon>Ascomycota</taxon>
        <taxon>Saccharomycotina</taxon>
        <taxon>Saccharomycetes</taxon>
        <taxon>Saccharomycetales</taxon>
        <taxon>Saccharomycetaceae</taxon>
        <taxon>Eremothecium</taxon>
    </lineage>
</organism>
<comment type="catalytic activity">
    <reaction evidence="11">
        <text>L-threonyl-[protein] + ATP = O-phospho-L-threonyl-[protein] + ADP + H(+)</text>
        <dbReference type="Rhea" id="RHEA:46608"/>
        <dbReference type="Rhea" id="RHEA-COMP:11060"/>
        <dbReference type="Rhea" id="RHEA-COMP:11605"/>
        <dbReference type="ChEBI" id="CHEBI:15378"/>
        <dbReference type="ChEBI" id="CHEBI:30013"/>
        <dbReference type="ChEBI" id="CHEBI:30616"/>
        <dbReference type="ChEBI" id="CHEBI:61977"/>
        <dbReference type="ChEBI" id="CHEBI:456216"/>
        <dbReference type="EC" id="2.7.11.1"/>
    </reaction>
</comment>
<dbReference type="GO" id="GO:0005524">
    <property type="term" value="F:ATP binding"/>
    <property type="evidence" value="ECO:0007669"/>
    <property type="project" value="UniProtKB-KW"/>
</dbReference>
<keyword evidence="3" id="KW-0963">Cytoplasm</keyword>
<keyword evidence="9" id="KW-0067">ATP-binding</keyword>
<dbReference type="PROSITE" id="PS50011">
    <property type="entry name" value="PROTEIN_KINASE_DOM"/>
    <property type="match status" value="1"/>
</dbReference>
<dbReference type="GO" id="GO:0007015">
    <property type="term" value="P:actin filament organization"/>
    <property type="evidence" value="ECO:0000318"/>
    <property type="project" value="GO_Central"/>
</dbReference>
<evidence type="ECO:0000313" key="17">
    <source>
        <dbReference type="Proteomes" id="UP000000591"/>
    </source>
</evidence>
<evidence type="ECO:0000256" key="11">
    <source>
        <dbReference type="ARBA" id="ARBA00047899"/>
    </source>
</evidence>
<evidence type="ECO:0000256" key="6">
    <source>
        <dbReference type="ARBA" id="ARBA00022679"/>
    </source>
</evidence>
<dbReference type="CDD" id="cd14037">
    <property type="entry name" value="STKc_NAK_like"/>
    <property type="match status" value="1"/>
</dbReference>
<comment type="subunit">
    <text evidence="13">Interacts with ABP1, which is required for proper actin patch localization.</text>
</comment>
<dbReference type="InParanoid" id="Q75AY7"/>
<dbReference type="KEGG" id="ago:AGOS_ADL217W"/>
<feature type="compositionally biased region" description="Low complexity" evidence="14">
    <location>
        <begin position="586"/>
        <end position="601"/>
    </location>
</feature>